<evidence type="ECO:0000313" key="2">
    <source>
        <dbReference type="Proteomes" id="UP000615026"/>
    </source>
</evidence>
<dbReference type="Proteomes" id="UP000615026">
    <property type="component" value="Unassembled WGS sequence"/>
</dbReference>
<comment type="caution">
    <text evidence="1">The sequence shown here is derived from an EMBL/GenBank/DDBJ whole genome shotgun (WGS) entry which is preliminary data.</text>
</comment>
<sequence length="60" mass="6803">MSEQLQTTLERIAEQQEANRNALSTLIERQTQNEATITRLLQITEHLAPQGLENINLSVT</sequence>
<name>A0A929FAX6_LEPEC</name>
<keyword evidence="2" id="KW-1185">Reference proteome</keyword>
<accession>A0A929FAX6</accession>
<organism evidence="1 2">
    <name type="scientific">Leptolyngbya cf. ectocarpi LEGE 11479</name>
    <dbReference type="NCBI Taxonomy" id="1828722"/>
    <lineage>
        <taxon>Bacteria</taxon>
        <taxon>Bacillati</taxon>
        <taxon>Cyanobacteriota</taxon>
        <taxon>Cyanophyceae</taxon>
        <taxon>Leptolyngbyales</taxon>
        <taxon>Leptolyngbyaceae</taxon>
        <taxon>Leptolyngbya group</taxon>
        <taxon>Leptolyngbya</taxon>
    </lineage>
</organism>
<evidence type="ECO:0000313" key="1">
    <source>
        <dbReference type="EMBL" id="MBE9068677.1"/>
    </source>
</evidence>
<gene>
    <name evidence="1" type="ORF">IQ260_18690</name>
</gene>
<protein>
    <submittedName>
        <fullName evidence="1">Uncharacterized protein</fullName>
    </submittedName>
</protein>
<reference evidence="1" key="1">
    <citation type="submission" date="2020-10" db="EMBL/GenBank/DDBJ databases">
        <authorList>
            <person name="Castelo-Branco R."/>
            <person name="Eusebio N."/>
            <person name="Adriana R."/>
            <person name="Vieira A."/>
            <person name="Brugerolle De Fraissinette N."/>
            <person name="Rezende De Castro R."/>
            <person name="Schneider M.P."/>
            <person name="Vasconcelos V."/>
            <person name="Leao P.N."/>
        </authorList>
    </citation>
    <scope>NUCLEOTIDE SEQUENCE</scope>
    <source>
        <strain evidence="1">LEGE 11479</strain>
    </source>
</reference>
<dbReference type="AlphaFoldDB" id="A0A929FAX6"/>
<proteinExistence type="predicted"/>
<dbReference type="RefSeq" id="WP_193994614.1">
    <property type="nucleotide sequence ID" value="NZ_JADEXP010000190.1"/>
</dbReference>
<dbReference type="EMBL" id="JADEXP010000190">
    <property type="protein sequence ID" value="MBE9068677.1"/>
    <property type="molecule type" value="Genomic_DNA"/>
</dbReference>